<dbReference type="SMART" id="SM00567">
    <property type="entry name" value="EZ_HEAT"/>
    <property type="match status" value="1"/>
</dbReference>
<evidence type="ECO:0008006" key="2">
    <source>
        <dbReference type="Google" id="ProtNLM"/>
    </source>
</evidence>
<feature type="non-terminal residue" evidence="1">
    <location>
        <position position="1"/>
    </location>
</feature>
<proteinExistence type="predicted"/>
<dbReference type="InterPro" id="IPR004155">
    <property type="entry name" value="PBS_lyase_HEAT"/>
</dbReference>
<protein>
    <recommendedName>
        <fullName evidence="2">HEAT repeat domain-containing protein</fullName>
    </recommendedName>
</protein>
<dbReference type="NCBIfam" id="NF045662">
    <property type="entry name" value="DVU0298_fam"/>
    <property type="match status" value="1"/>
</dbReference>
<organism evidence="1">
    <name type="scientific">Desulfofervidus auxilii</name>
    <dbReference type="NCBI Taxonomy" id="1621989"/>
    <lineage>
        <taxon>Bacteria</taxon>
        <taxon>Pseudomonadati</taxon>
        <taxon>Thermodesulfobacteriota</taxon>
        <taxon>Candidatus Desulfofervidia</taxon>
        <taxon>Candidatus Desulfofervidales</taxon>
        <taxon>Candidatus Desulfofervidaceae</taxon>
        <taxon>Candidatus Desulfofervidus</taxon>
    </lineage>
</organism>
<name>A0A7C0U1M4_DESA2</name>
<dbReference type="AlphaFoldDB" id="A0A7C0U1M4"/>
<sequence length="228" mass="26191">KEALPKITHKICPRAFSKKEIRKMVMENKVEEIISLAEKDTRVVTELQRMLYTVDESLRWRTIEILGKVSERVADKRPDIISKLLYRLLYSTSDSAASAWGAIEAAATIISYRPDIFADYVRSLFSFFLDKELHRELTWAIGRIAGKKPELVRYAFSTLCSFLKAEDPVLRGYAVWALGEMKNKEAIKEIKALENDNHFIRIYKDGEVKEETISQLVKEATAKLEGCL</sequence>
<dbReference type="EMBL" id="DRBS01000034">
    <property type="protein sequence ID" value="HDD43393.1"/>
    <property type="molecule type" value="Genomic_DNA"/>
</dbReference>
<comment type="caution">
    <text evidence="1">The sequence shown here is derived from an EMBL/GenBank/DDBJ whole genome shotgun (WGS) entry which is preliminary data.</text>
</comment>
<dbReference type="Pfam" id="PF03130">
    <property type="entry name" value="HEAT_PBS"/>
    <property type="match status" value="1"/>
</dbReference>
<dbReference type="SUPFAM" id="SSF48371">
    <property type="entry name" value="ARM repeat"/>
    <property type="match status" value="1"/>
</dbReference>
<gene>
    <name evidence="1" type="ORF">ENG63_00825</name>
</gene>
<reference evidence="1" key="1">
    <citation type="journal article" date="2020" name="mSystems">
        <title>Genome- and Community-Level Interaction Insights into Carbon Utilization and Element Cycling Functions of Hydrothermarchaeota in Hydrothermal Sediment.</title>
        <authorList>
            <person name="Zhou Z."/>
            <person name="Liu Y."/>
            <person name="Xu W."/>
            <person name="Pan J."/>
            <person name="Luo Z.H."/>
            <person name="Li M."/>
        </authorList>
    </citation>
    <scope>NUCLEOTIDE SEQUENCE [LARGE SCALE GENOMIC DNA]</scope>
    <source>
        <strain evidence="1">HyVt-233</strain>
    </source>
</reference>
<dbReference type="Proteomes" id="UP000886289">
    <property type="component" value="Unassembled WGS sequence"/>
</dbReference>
<dbReference type="InterPro" id="IPR054701">
    <property type="entry name" value="DVU0298-like"/>
</dbReference>
<dbReference type="InterPro" id="IPR011989">
    <property type="entry name" value="ARM-like"/>
</dbReference>
<dbReference type="Gene3D" id="1.25.10.10">
    <property type="entry name" value="Leucine-rich Repeat Variant"/>
    <property type="match status" value="1"/>
</dbReference>
<evidence type="ECO:0000313" key="1">
    <source>
        <dbReference type="EMBL" id="HDD43393.1"/>
    </source>
</evidence>
<dbReference type="InterPro" id="IPR016024">
    <property type="entry name" value="ARM-type_fold"/>
</dbReference>
<accession>A0A7C0U1M4</accession>